<keyword evidence="3" id="KW-1185">Reference proteome</keyword>
<dbReference type="RefSeq" id="WP_033358815.1">
    <property type="nucleotide sequence ID" value="NZ_CP073767.1"/>
</dbReference>
<feature type="domain" description="SnoaL-like" evidence="1">
    <location>
        <begin position="12"/>
        <end position="85"/>
    </location>
</feature>
<dbReference type="OrthoDB" id="8526151at2"/>
<dbReference type="InterPro" id="IPR037401">
    <property type="entry name" value="SnoaL-like"/>
</dbReference>
<protein>
    <submittedName>
        <fullName evidence="2">Nuclear transport factor 2 family protein</fullName>
    </submittedName>
</protein>
<name>A0A9Q9IA64_9ACTN</name>
<dbReference type="Gene3D" id="3.10.450.50">
    <property type="match status" value="1"/>
</dbReference>
<dbReference type="CDD" id="cd00531">
    <property type="entry name" value="NTF2_like"/>
    <property type="match status" value="1"/>
</dbReference>
<proteinExistence type="predicted"/>
<gene>
    <name evidence="2" type="ORF">Daura_35825</name>
</gene>
<evidence type="ECO:0000313" key="3">
    <source>
        <dbReference type="Proteomes" id="UP001058003"/>
    </source>
</evidence>
<dbReference type="InterPro" id="IPR032710">
    <property type="entry name" value="NTF2-like_dom_sf"/>
</dbReference>
<dbReference type="Proteomes" id="UP001058003">
    <property type="component" value="Chromosome"/>
</dbReference>
<organism evidence="2 3">
    <name type="scientific">Dactylosporangium aurantiacum</name>
    <dbReference type="NCBI Taxonomy" id="35754"/>
    <lineage>
        <taxon>Bacteria</taxon>
        <taxon>Bacillati</taxon>
        <taxon>Actinomycetota</taxon>
        <taxon>Actinomycetes</taxon>
        <taxon>Micromonosporales</taxon>
        <taxon>Micromonosporaceae</taxon>
        <taxon>Dactylosporangium</taxon>
    </lineage>
</organism>
<dbReference type="SUPFAM" id="SSF54427">
    <property type="entry name" value="NTF2-like"/>
    <property type="match status" value="1"/>
</dbReference>
<reference evidence="2" key="1">
    <citation type="submission" date="2021-04" db="EMBL/GenBank/DDBJ databases">
        <title>Dactylosporangium aurantiacum NRRL B-8018 full assembly.</title>
        <authorList>
            <person name="Hartkoorn R.C."/>
            <person name="Beaudoing E."/>
            <person name="Hot D."/>
        </authorList>
    </citation>
    <scope>NUCLEOTIDE SEQUENCE</scope>
    <source>
        <strain evidence="2">NRRL B-8018</strain>
    </source>
</reference>
<evidence type="ECO:0000313" key="2">
    <source>
        <dbReference type="EMBL" id="UWZ52036.1"/>
    </source>
</evidence>
<dbReference type="Pfam" id="PF12680">
    <property type="entry name" value="SnoaL_2"/>
    <property type="match status" value="1"/>
</dbReference>
<dbReference type="EMBL" id="CP073767">
    <property type="protein sequence ID" value="UWZ52036.1"/>
    <property type="molecule type" value="Genomic_DNA"/>
</dbReference>
<sequence length="119" mass="13864">MTDLEAVTDWVSGYVRAWNSNDREEIGGLFAQDAVYYPAPYDEPWRGRAAIVRQWLARRDEPGETAFTWHPVTVGPDLSVVQGVTVYPDRVYSNLWLIRLDTVGQCREFTEWWMRQPGR</sequence>
<accession>A0A9Q9IA64</accession>
<dbReference type="KEGG" id="daur:Daura_35825"/>
<evidence type="ECO:0000259" key="1">
    <source>
        <dbReference type="Pfam" id="PF12680"/>
    </source>
</evidence>
<dbReference type="AlphaFoldDB" id="A0A9Q9IA64"/>